<sequence>MNLLQDGKRPVVREVEEVGVVDGEAVAGGGEGGDERGGHEAVEEVELLGAGDAGTPGEAERQRVPRDGPRCALHRRRRLRVQLPPLILVHHPPHPPQHRRRLGLRRMALFLE</sequence>
<feature type="compositionally biased region" description="Basic and acidic residues" evidence="1">
    <location>
        <begin position="58"/>
        <end position="68"/>
    </location>
</feature>
<evidence type="ECO:0000256" key="1">
    <source>
        <dbReference type="SAM" id="MobiDB-lite"/>
    </source>
</evidence>
<dbReference type="AlphaFoldDB" id="A0A0A9F636"/>
<protein>
    <submittedName>
        <fullName evidence="2">Uncharacterized protein</fullName>
    </submittedName>
</protein>
<dbReference type="EMBL" id="GBRH01194158">
    <property type="protein sequence ID" value="JAE03738.1"/>
    <property type="molecule type" value="Transcribed_RNA"/>
</dbReference>
<organism evidence="2">
    <name type="scientific">Arundo donax</name>
    <name type="common">Giant reed</name>
    <name type="synonym">Donax arundinaceus</name>
    <dbReference type="NCBI Taxonomy" id="35708"/>
    <lineage>
        <taxon>Eukaryota</taxon>
        <taxon>Viridiplantae</taxon>
        <taxon>Streptophyta</taxon>
        <taxon>Embryophyta</taxon>
        <taxon>Tracheophyta</taxon>
        <taxon>Spermatophyta</taxon>
        <taxon>Magnoliopsida</taxon>
        <taxon>Liliopsida</taxon>
        <taxon>Poales</taxon>
        <taxon>Poaceae</taxon>
        <taxon>PACMAD clade</taxon>
        <taxon>Arundinoideae</taxon>
        <taxon>Arundineae</taxon>
        <taxon>Arundo</taxon>
    </lineage>
</organism>
<reference evidence="2" key="1">
    <citation type="submission" date="2014-09" db="EMBL/GenBank/DDBJ databases">
        <authorList>
            <person name="Magalhaes I.L.F."/>
            <person name="Oliveira U."/>
            <person name="Santos F.R."/>
            <person name="Vidigal T.H.D.A."/>
            <person name="Brescovit A.D."/>
            <person name="Santos A.J."/>
        </authorList>
    </citation>
    <scope>NUCLEOTIDE SEQUENCE</scope>
    <source>
        <tissue evidence="2">Shoot tissue taken approximately 20 cm above the soil surface</tissue>
    </source>
</reference>
<feature type="region of interest" description="Disordered" evidence="1">
    <location>
        <begin position="49"/>
        <end position="68"/>
    </location>
</feature>
<name>A0A0A9F636_ARUDO</name>
<proteinExistence type="predicted"/>
<reference evidence="2" key="2">
    <citation type="journal article" date="2015" name="Data Brief">
        <title>Shoot transcriptome of the giant reed, Arundo donax.</title>
        <authorList>
            <person name="Barrero R.A."/>
            <person name="Guerrero F.D."/>
            <person name="Moolhuijzen P."/>
            <person name="Goolsby J.A."/>
            <person name="Tidwell J."/>
            <person name="Bellgard S.E."/>
            <person name="Bellgard M.I."/>
        </authorList>
    </citation>
    <scope>NUCLEOTIDE SEQUENCE</scope>
    <source>
        <tissue evidence="2">Shoot tissue taken approximately 20 cm above the soil surface</tissue>
    </source>
</reference>
<accession>A0A0A9F636</accession>
<evidence type="ECO:0000313" key="2">
    <source>
        <dbReference type="EMBL" id="JAE03738.1"/>
    </source>
</evidence>